<sequence>MKYFNVTVMTRGEKRVELIKADNRIAAIKIAKDKFSSNTMIIKAVETSAPVEETWSNFSKEIKKSFKSKIPINDKISTIRQIAVMTDAGIAINDTLEDVAENTHNKQLKEIYTKMCADINAGNSMGHAMEPYTEEFGHVALAMTNLGERTGNISESYHKLADILETVRDNTAKFKKAIRSPMITLAAMGIAFTILIMVVVPKFKDIFSKFKTELPLPTQILLKLEWAFSNYGLYILIAIALGVMALKYFYKNNRDFKLKMDKMMIHPKFYLINKAIFLSTMHKYNLVFGELVKSGIPVAEALDTAVGMVDNLAIKEQLLSVNANIGRGMSLAESFEITGLYENMLLQMIKAGESGGQLDAMLDKVTQYYDMQFQDLIDNLSSYIEPIMMFFIAGLVLLMALGIFMPMWDLGKAVKG</sequence>
<comment type="similarity">
    <text evidence="2">Belongs to the GSP F family.</text>
</comment>
<evidence type="ECO:0000256" key="3">
    <source>
        <dbReference type="ARBA" id="ARBA00022475"/>
    </source>
</evidence>
<evidence type="ECO:0000256" key="4">
    <source>
        <dbReference type="ARBA" id="ARBA00022692"/>
    </source>
</evidence>
<organism evidence="9">
    <name type="scientific">hydrothermal vent metagenome</name>
    <dbReference type="NCBI Taxonomy" id="652676"/>
    <lineage>
        <taxon>unclassified sequences</taxon>
        <taxon>metagenomes</taxon>
        <taxon>ecological metagenomes</taxon>
    </lineage>
</organism>
<dbReference type="InterPro" id="IPR042094">
    <property type="entry name" value="T2SS_GspF_sf"/>
</dbReference>
<dbReference type="InterPro" id="IPR003004">
    <property type="entry name" value="GspF/PilC"/>
</dbReference>
<feature type="transmembrane region" description="Helical" evidence="7">
    <location>
        <begin position="182"/>
        <end position="200"/>
    </location>
</feature>
<dbReference type="GO" id="GO:0005886">
    <property type="term" value="C:plasma membrane"/>
    <property type="evidence" value="ECO:0007669"/>
    <property type="project" value="UniProtKB-SubCell"/>
</dbReference>
<dbReference type="PANTHER" id="PTHR30012">
    <property type="entry name" value="GENERAL SECRETION PATHWAY PROTEIN"/>
    <property type="match status" value="1"/>
</dbReference>
<comment type="subcellular location">
    <subcellularLocation>
        <location evidence="1">Cell membrane</location>
        <topology evidence="1">Multi-pass membrane protein</topology>
    </subcellularLocation>
</comment>
<dbReference type="PANTHER" id="PTHR30012:SF0">
    <property type="entry name" value="TYPE II SECRETION SYSTEM PROTEIN F-RELATED"/>
    <property type="match status" value="1"/>
</dbReference>
<keyword evidence="4 7" id="KW-0812">Transmembrane</keyword>
<name>A0A1W1EFZ9_9ZZZZ</name>
<feature type="domain" description="Type II secretion system protein GspF" evidence="8">
    <location>
        <begin position="79"/>
        <end position="201"/>
    </location>
</feature>
<proteinExistence type="inferred from homology"/>
<accession>A0A1W1EFZ9</accession>
<evidence type="ECO:0000256" key="6">
    <source>
        <dbReference type="ARBA" id="ARBA00023136"/>
    </source>
</evidence>
<dbReference type="EMBL" id="FPKX01000070">
    <property type="protein sequence ID" value="SFZ98962.1"/>
    <property type="molecule type" value="Genomic_DNA"/>
</dbReference>
<keyword evidence="3" id="KW-1003">Cell membrane</keyword>
<evidence type="ECO:0000256" key="1">
    <source>
        <dbReference type="ARBA" id="ARBA00004651"/>
    </source>
</evidence>
<dbReference type="Gene3D" id="1.20.81.30">
    <property type="entry name" value="Type II secretion system (T2SS), domain F"/>
    <property type="match status" value="2"/>
</dbReference>
<protein>
    <submittedName>
        <fullName evidence="9">Type II secretion system protein</fullName>
    </submittedName>
</protein>
<evidence type="ECO:0000256" key="7">
    <source>
        <dbReference type="SAM" id="Phobius"/>
    </source>
</evidence>
<feature type="transmembrane region" description="Helical" evidence="7">
    <location>
        <begin position="387"/>
        <end position="408"/>
    </location>
</feature>
<dbReference type="PRINTS" id="PR00812">
    <property type="entry name" value="BCTERIALGSPF"/>
</dbReference>
<feature type="transmembrane region" description="Helical" evidence="7">
    <location>
        <begin position="231"/>
        <end position="250"/>
    </location>
</feature>
<dbReference type="AlphaFoldDB" id="A0A1W1EFZ9"/>
<gene>
    <name evidence="9" type="ORF">MNB_SV-5-641</name>
</gene>
<keyword evidence="5 7" id="KW-1133">Transmembrane helix</keyword>
<dbReference type="Pfam" id="PF00482">
    <property type="entry name" value="T2SSF"/>
    <property type="match status" value="2"/>
</dbReference>
<reference evidence="9" key="1">
    <citation type="submission" date="2016-10" db="EMBL/GenBank/DDBJ databases">
        <authorList>
            <person name="de Groot N.N."/>
        </authorList>
    </citation>
    <scope>NUCLEOTIDE SEQUENCE</scope>
</reference>
<keyword evidence="6 7" id="KW-0472">Membrane</keyword>
<evidence type="ECO:0000313" key="9">
    <source>
        <dbReference type="EMBL" id="SFZ98962.1"/>
    </source>
</evidence>
<evidence type="ECO:0000256" key="5">
    <source>
        <dbReference type="ARBA" id="ARBA00022989"/>
    </source>
</evidence>
<feature type="domain" description="Type II secretion system protein GspF" evidence="8">
    <location>
        <begin position="288"/>
        <end position="406"/>
    </location>
</feature>
<evidence type="ECO:0000256" key="2">
    <source>
        <dbReference type="ARBA" id="ARBA00005745"/>
    </source>
</evidence>
<dbReference type="InterPro" id="IPR018076">
    <property type="entry name" value="T2SS_GspF_dom"/>
</dbReference>
<evidence type="ECO:0000259" key="8">
    <source>
        <dbReference type="Pfam" id="PF00482"/>
    </source>
</evidence>